<keyword evidence="8" id="KW-1185">Reference proteome</keyword>
<dbReference type="GO" id="GO:0004714">
    <property type="term" value="F:transmembrane receptor protein tyrosine kinase activity"/>
    <property type="evidence" value="ECO:0007669"/>
    <property type="project" value="UniProtKB-EC"/>
</dbReference>
<dbReference type="InterPro" id="IPR008266">
    <property type="entry name" value="Tyr_kinase_AS"/>
</dbReference>
<dbReference type="PANTHER" id="PTHR24416:SF617">
    <property type="entry name" value="RET ONCOGENE, ISOFORM A"/>
    <property type="match status" value="1"/>
</dbReference>
<dbReference type="EMBL" id="JAUCMV010000003">
    <property type="protein sequence ID" value="KAK0409319.1"/>
    <property type="molecule type" value="Genomic_DNA"/>
</dbReference>
<dbReference type="Proteomes" id="UP001175271">
    <property type="component" value="Unassembled WGS sequence"/>
</dbReference>
<dbReference type="PROSITE" id="PS50011">
    <property type="entry name" value="PROTEIN_KINASE_DOM"/>
    <property type="match status" value="1"/>
</dbReference>
<dbReference type="PRINTS" id="PR00109">
    <property type="entry name" value="TYRKINASE"/>
</dbReference>
<proteinExistence type="predicted"/>
<evidence type="ECO:0000256" key="5">
    <source>
        <dbReference type="SAM" id="Phobius"/>
    </source>
</evidence>
<dbReference type="AlphaFoldDB" id="A0AA39HPX3"/>
<keyword evidence="5" id="KW-0812">Transmembrane</keyword>
<accession>A0AA39HPX3</accession>
<dbReference type="InterPro" id="IPR017441">
    <property type="entry name" value="Protein_kinase_ATP_BS"/>
</dbReference>
<keyword evidence="5" id="KW-1133">Transmembrane helix</keyword>
<dbReference type="PROSITE" id="PS00109">
    <property type="entry name" value="PROTEIN_KINASE_TYR"/>
    <property type="match status" value="1"/>
</dbReference>
<dbReference type="GO" id="GO:0043235">
    <property type="term" value="C:receptor complex"/>
    <property type="evidence" value="ECO:0007669"/>
    <property type="project" value="TreeGrafter"/>
</dbReference>
<dbReference type="GO" id="GO:0007169">
    <property type="term" value="P:cell surface receptor protein tyrosine kinase signaling pathway"/>
    <property type="evidence" value="ECO:0007669"/>
    <property type="project" value="TreeGrafter"/>
</dbReference>
<keyword evidence="3" id="KW-0067">ATP-binding</keyword>
<comment type="catalytic activity">
    <reaction evidence="2">
        <text>L-tyrosyl-[protein] + ATP = O-phospho-L-tyrosyl-[protein] + ADP + H(+)</text>
        <dbReference type="Rhea" id="RHEA:10596"/>
        <dbReference type="Rhea" id="RHEA-COMP:10136"/>
        <dbReference type="Rhea" id="RHEA-COMP:20101"/>
        <dbReference type="ChEBI" id="CHEBI:15378"/>
        <dbReference type="ChEBI" id="CHEBI:30616"/>
        <dbReference type="ChEBI" id="CHEBI:46858"/>
        <dbReference type="ChEBI" id="CHEBI:61978"/>
        <dbReference type="ChEBI" id="CHEBI:456216"/>
        <dbReference type="EC" id="2.7.10.1"/>
    </reaction>
</comment>
<dbReference type="PANTHER" id="PTHR24416">
    <property type="entry name" value="TYROSINE-PROTEIN KINASE RECEPTOR"/>
    <property type="match status" value="1"/>
</dbReference>
<dbReference type="GO" id="GO:0005886">
    <property type="term" value="C:plasma membrane"/>
    <property type="evidence" value="ECO:0007669"/>
    <property type="project" value="TreeGrafter"/>
</dbReference>
<evidence type="ECO:0000256" key="4">
    <source>
        <dbReference type="SAM" id="MobiDB-lite"/>
    </source>
</evidence>
<protein>
    <recommendedName>
        <fullName evidence="6">Protein kinase domain-containing protein</fullName>
    </recommendedName>
</protein>
<comment type="subcellular location">
    <subcellularLocation>
        <location evidence="1">Membrane</location>
        <topology evidence="1">Single-pass membrane protein</topology>
    </subcellularLocation>
</comment>
<keyword evidence="3" id="KW-0547">Nucleotide-binding</keyword>
<dbReference type="InterPro" id="IPR011009">
    <property type="entry name" value="Kinase-like_dom_sf"/>
</dbReference>
<dbReference type="InterPro" id="IPR050122">
    <property type="entry name" value="RTK"/>
</dbReference>
<keyword evidence="5" id="KW-0472">Membrane</keyword>
<evidence type="ECO:0000256" key="3">
    <source>
        <dbReference type="PROSITE-ProRule" id="PRU10141"/>
    </source>
</evidence>
<reference evidence="7" key="1">
    <citation type="submission" date="2023-06" db="EMBL/GenBank/DDBJ databases">
        <title>Genomic analysis of the entomopathogenic nematode Steinernema hermaphroditum.</title>
        <authorList>
            <person name="Schwarz E.M."/>
            <person name="Heppert J.K."/>
            <person name="Baniya A."/>
            <person name="Schwartz H.T."/>
            <person name="Tan C.-H."/>
            <person name="Antoshechkin I."/>
            <person name="Sternberg P.W."/>
            <person name="Goodrich-Blair H."/>
            <person name="Dillman A.R."/>
        </authorList>
    </citation>
    <scope>NUCLEOTIDE SEQUENCE</scope>
    <source>
        <strain evidence="7">PS9179</strain>
        <tissue evidence="7">Whole animal</tissue>
    </source>
</reference>
<dbReference type="PROSITE" id="PS00107">
    <property type="entry name" value="PROTEIN_KINASE_ATP"/>
    <property type="match status" value="1"/>
</dbReference>
<evidence type="ECO:0000313" key="8">
    <source>
        <dbReference type="Proteomes" id="UP001175271"/>
    </source>
</evidence>
<sequence>MTDDMEENPFRESRTGDDSSFYTTYDDVGNLLLSVSTSCISNHGMNIALKDVNGNVKDADRKANDFIHCIANSQKKTEDPHLFSSPNIPKTESINDKKQESTALDLKRETLNNEAFFKLVFSRRLRSQRPNFFLYWVPLTAVYVALVALLIITTAVLYGTNLEHQKEAIEYDVAEGGILLIPSDAIKIHEKLDDCSECSSVYSEDAQLALDHNDDCSFQSKAELEKRFLKFGLDSTGLPIRDDLLFGKYEEATEFRDFRESFSFWKRLTGFKPRQIEVPHVVLWDYFGGHSCLDVNVTAGDVVNVVAEEYQTRKLDHETNDNRSYLRLPSKWSLVRCMTGKPFQGDVGLIPSSWIVSKDFYTANPSLFIKPKWFLGACCLSVAYRYLLSDKPKIRCGMFVIFSPQWLNLDPKDYRPFFMLVVCPKNEKVVGEMVALAAEHLAAMKANGKLLSRKSAKDDEEVSERKREEEIASLLTSLPFCIKRYTIQRSRIGRYLLHGHQYASLYDLVHHLRTSESQLPQPLTDGPVEDIAEISFRSVPPPCVSLHRDNYALPMKCEQWAARHFDQVTEPALTTQGLSYISRALFDPFKNAHRDYAKFCNFGDTDFADALKDILNYRRPTPPTHVPGDPVMEKLVGDYEKAAKEGKQTELPTDEFVLRSTASVEIKMDDFVRTVERMIMANSYLFSFQQFNEKDALGKGAFATVYKGKVKTGNGLVDSAIKRLKIVAPTKDVRHPWIAEIEMLQMISHPNCVTFYGYCYDEQQKDVLLAFELMSGALDSYIQKHLHKVSINERIGFMIQIARGMGHLHAMDPQIIHGDLAARNVLMKVHPFDESRFILKVTDFGLSKLNPSDMHVLPDDPDTIPFNWLAPETWYHREFTAKTDVWTFGLTALEIFGVKIPFGMTDRTIIMLMLKEGNRHVQPRDLPDYVFEIVLKCWRKSAVDRPTFPEIEAMLNPLYLEFDESHVKWVTDRLFPEDERCIEEGPEG</sequence>
<feature type="region of interest" description="Disordered" evidence="4">
    <location>
        <begin position="77"/>
        <end position="99"/>
    </location>
</feature>
<dbReference type="Gene3D" id="1.10.510.10">
    <property type="entry name" value="Transferase(Phosphotransferase) domain 1"/>
    <property type="match status" value="1"/>
</dbReference>
<feature type="binding site" evidence="3">
    <location>
        <position position="722"/>
    </location>
    <ligand>
        <name>ATP</name>
        <dbReference type="ChEBI" id="CHEBI:30616"/>
    </ligand>
</feature>
<evidence type="ECO:0000259" key="6">
    <source>
        <dbReference type="PROSITE" id="PS50011"/>
    </source>
</evidence>
<dbReference type="InterPro" id="IPR000719">
    <property type="entry name" value="Prot_kinase_dom"/>
</dbReference>
<evidence type="ECO:0000313" key="7">
    <source>
        <dbReference type="EMBL" id="KAK0409319.1"/>
    </source>
</evidence>
<feature type="transmembrane region" description="Helical" evidence="5">
    <location>
        <begin position="132"/>
        <end position="158"/>
    </location>
</feature>
<dbReference type="InterPro" id="IPR001245">
    <property type="entry name" value="Ser-Thr/Tyr_kinase_cat_dom"/>
</dbReference>
<evidence type="ECO:0000256" key="1">
    <source>
        <dbReference type="ARBA" id="ARBA00004167"/>
    </source>
</evidence>
<gene>
    <name evidence="7" type="ORF">QR680_004473</name>
</gene>
<evidence type="ECO:0000256" key="2">
    <source>
        <dbReference type="ARBA" id="ARBA00051243"/>
    </source>
</evidence>
<name>A0AA39HPX3_9BILA</name>
<dbReference type="GO" id="GO:0005524">
    <property type="term" value="F:ATP binding"/>
    <property type="evidence" value="ECO:0007669"/>
    <property type="project" value="UniProtKB-UniRule"/>
</dbReference>
<dbReference type="SUPFAM" id="SSF56112">
    <property type="entry name" value="Protein kinase-like (PK-like)"/>
    <property type="match status" value="1"/>
</dbReference>
<organism evidence="7 8">
    <name type="scientific">Steinernema hermaphroditum</name>
    <dbReference type="NCBI Taxonomy" id="289476"/>
    <lineage>
        <taxon>Eukaryota</taxon>
        <taxon>Metazoa</taxon>
        <taxon>Ecdysozoa</taxon>
        <taxon>Nematoda</taxon>
        <taxon>Chromadorea</taxon>
        <taxon>Rhabditida</taxon>
        <taxon>Tylenchina</taxon>
        <taxon>Panagrolaimomorpha</taxon>
        <taxon>Strongyloidoidea</taxon>
        <taxon>Steinernematidae</taxon>
        <taxon>Steinernema</taxon>
    </lineage>
</organism>
<comment type="caution">
    <text evidence="7">The sequence shown here is derived from an EMBL/GenBank/DDBJ whole genome shotgun (WGS) entry which is preliminary data.</text>
</comment>
<feature type="domain" description="Protein kinase" evidence="6">
    <location>
        <begin position="691"/>
        <end position="959"/>
    </location>
</feature>
<dbReference type="Pfam" id="PF07714">
    <property type="entry name" value="PK_Tyr_Ser-Thr"/>
    <property type="match status" value="1"/>
</dbReference>